<sequence>MQNHPCVLTIAGSDSGGGAGIQADLKAMTVLGGFGTSVITALTAQNGLGVTGIHAPDADFVVQQLTTVLDGFPIAAAKTGMLFSAPIIMGVAGVLKDKQFPLVIDPVSISTSGHALLQQDAVDALIEHILPLADVVTPNKPEAEMLAGMKIESEEDVTTAIKRILELGPKAVLLKGGHFHDDEEELVDWLGCPDEAPVGLHHQRIATVNTHGTGCTLSAAIATYLAHGFDLKVAVKKAQVYLSLCLRESYTPGEGFGPPNHTAPWERQVVTR</sequence>
<evidence type="ECO:0000259" key="7">
    <source>
        <dbReference type="Pfam" id="PF08543"/>
    </source>
</evidence>
<dbReference type="CDD" id="cd01169">
    <property type="entry name" value="HMPP_kinase"/>
    <property type="match status" value="1"/>
</dbReference>
<keyword evidence="4" id="KW-0547">Nucleotide-binding</keyword>
<dbReference type="AlphaFoldDB" id="A0A1B7XC15"/>
<keyword evidence="9" id="KW-1185">Reference proteome</keyword>
<dbReference type="STRING" id="1560234.SP90_10275"/>
<keyword evidence="5 8" id="KW-0418">Kinase</keyword>
<comment type="pathway">
    <text evidence="1">Cofactor biosynthesis; thiamine diphosphate biosynthesis.</text>
</comment>
<evidence type="ECO:0000256" key="3">
    <source>
        <dbReference type="ARBA" id="ARBA00022679"/>
    </source>
</evidence>
<gene>
    <name evidence="8" type="ORF">SP90_10275</name>
</gene>
<evidence type="ECO:0000313" key="9">
    <source>
        <dbReference type="Proteomes" id="UP000091979"/>
    </source>
</evidence>
<evidence type="ECO:0000256" key="6">
    <source>
        <dbReference type="ARBA" id="ARBA00022840"/>
    </source>
</evidence>
<accession>A0A1B7XC15</accession>
<protein>
    <recommendedName>
        <fullName evidence="2">hydroxymethylpyrimidine kinase</fullName>
        <ecNumber evidence="2">2.7.1.49</ecNumber>
    </recommendedName>
</protein>
<dbReference type="InterPro" id="IPR004399">
    <property type="entry name" value="HMP/HMP-P_kinase_dom"/>
</dbReference>
<evidence type="ECO:0000256" key="5">
    <source>
        <dbReference type="ARBA" id="ARBA00022777"/>
    </source>
</evidence>
<dbReference type="SUPFAM" id="SSF53613">
    <property type="entry name" value="Ribokinase-like"/>
    <property type="match status" value="1"/>
</dbReference>
<dbReference type="GO" id="GO:0005829">
    <property type="term" value="C:cytosol"/>
    <property type="evidence" value="ECO:0007669"/>
    <property type="project" value="TreeGrafter"/>
</dbReference>
<dbReference type="Proteomes" id="UP000091979">
    <property type="component" value="Unassembled WGS sequence"/>
</dbReference>
<dbReference type="FunFam" id="3.40.1190.20:FF:000003">
    <property type="entry name" value="Phosphomethylpyrimidine kinase ThiD"/>
    <property type="match status" value="1"/>
</dbReference>
<dbReference type="Gene3D" id="3.40.1190.20">
    <property type="match status" value="1"/>
</dbReference>
<organism evidence="8 9">
    <name type="scientific">Halodesulfovibrio spirochaetisodalis</name>
    <dbReference type="NCBI Taxonomy" id="1560234"/>
    <lineage>
        <taxon>Bacteria</taxon>
        <taxon>Pseudomonadati</taxon>
        <taxon>Thermodesulfobacteriota</taxon>
        <taxon>Desulfovibrionia</taxon>
        <taxon>Desulfovibrionales</taxon>
        <taxon>Desulfovibrionaceae</taxon>
        <taxon>Halodesulfovibrio</taxon>
    </lineage>
</organism>
<dbReference type="InterPro" id="IPR029056">
    <property type="entry name" value="Ribokinase-like"/>
</dbReference>
<dbReference type="GO" id="GO:0008902">
    <property type="term" value="F:hydroxymethylpyrimidine kinase activity"/>
    <property type="evidence" value="ECO:0007669"/>
    <property type="project" value="UniProtKB-EC"/>
</dbReference>
<dbReference type="EC" id="2.7.1.49" evidence="2"/>
<dbReference type="EMBL" id="JXMS01000016">
    <property type="protein sequence ID" value="OBQ50290.1"/>
    <property type="molecule type" value="Genomic_DNA"/>
</dbReference>
<dbReference type="GO" id="GO:0009228">
    <property type="term" value="P:thiamine biosynthetic process"/>
    <property type="evidence" value="ECO:0007669"/>
    <property type="project" value="InterPro"/>
</dbReference>
<name>A0A1B7XC15_9BACT</name>
<dbReference type="PANTHER" id="PTHR20858:SF17">
    <property type="entry name" value="HYDROXYMETHYLPYRIMIDINE_PHOSPHOMETHYLPYRIMIDINE KINASE THI20-RELATED"/>
    <property type="match status" value="1"/>
</dbReference>
<dbReference type="PANTHER" id="PTHR20858">
    <property type="entry name" value="PHOSPHOMETHYLPYRIMIDINE KINASE"/>
    <property type="match status" value="1"/>
</dbReference>
<dbReference type="GO" id="GO:0009229">
    <property type="term" value="P:thiamine diphosphate biosynthetic process"/>
    <property type="evidence" value="ECO:0007669"/>
    <property type="project" value="UniProtKB-UniPathway"/>
</dbReference>
<keyword evidence="6" id="KW-0067">ATP-binding</keyword>
<feature type="domain" description="Pyridoxamine kinase/Phosphomethylpyrimidine kinase" evidence="7">
    <location>
        <begin position="14"/>
        <end position="259"/>
    </location>
</feature>
<dbReference type="GO" id="GO:0005524">
    <property type="term" value="F:ATP binding"/>
    <property type="evidence" value="ECO:0007669"/>
    <property type="project" value="UniProtKB-KW"/>
</dbReference>
<dbReference type="NCBIfam" id="TIGR00097">
    <property type="entry name" value="HMP-P_kinase"/>
    <property type="match status" value="1"/>
</dbReference>
<dbReference type="RefSeq" id="WP_066855449.1">
    <property type="nucleotide sequence ID" value="NZ_JXMS01000016.1"/>
</dbReference>
<comment type="caution">
    <text evidence="8">The sequence shown here is derived from an EMBL/GenBank/DDBJ whole genome shotgun (WGS) entry which is preliminary data.</text>
</comment>
<dbReference type="UniPathway" id="UPA00060">
    <property type="reaction ID" value="UER00138"/>
</dbReference>
<keyword evidence="3" id="KW-0808">Transferase</keyword>
<evidence type="ECO:0000256" key="1">
    <source>
        <dbReference type="ARBA" id="ARBA00004948"/>
    </source>
</evidence>
<dbReference type="GO" id="GO:0008972">
    <property type="term" value="F:phosphomethylpyrimidine kinase activity"/>
    <property type="evidence" value="ECO:0007669"/>
    <property type="project" value="InterPro"/>
</dbReference>
<evidence type="ECO:0000256" key="2">
    <source>
        <dbReference type="ARBA" id="ARBA00012135"/>
    </source>
</evidence>
<reference evidence="8 9" key="1">
    <citation type="submission" date="2015-01" db="EMBL/GenBank/DDBJ databases">
        <title>Desulfovibrio sp. JC271 draft genome sequence.</title>
        <authorList>
            <person name="Shivani Y."/>
            <person name="Subhash Y."/>
            <person name="Sasikala C."/>
            <person name="Ramana C.V."/>
        </authorList>
    </citation>
    <scope>NUCLEOTIDE SEQUENCE [LARGE SCALE GENOMIC DNA]</scope>
    <source>
        <strain evidence="8 9">JC271</strain>
    </source>
</reference>
<proteinExistence type="predicted"/>
<evidence type="ECO:0000256" key="4">
    <source>
        <dbReference type="ARBA" id="ARBA00022741"/>
    </source>
</evidence>
<dbReference type="Pfam" id="PF08543">
    <property type="entry name" value="Phos_pyr_kin"/>
    <property type="match status" value="1"/>
</dbReference>
<dbReference type="OrthoDB" id="9810880at2"/>
<evidence type="ECO:0000313" key="8">
    <source>
        <dbReference type="EMBL" id="OBQ50290.1"/>
    </source>
</evidence>
<dbReference type="PATRIC" id="fig|1560234.3.peg.899"/>
<dbReference type="InterPro" id="IPR013749">
    <property type="entry name" value="PM/HMP-P_kinase-1"/>
</dbReference>